<feature type="non-terminal residue" evidence="3">
    <location>
        <position position="1"/>
    </location>
</feature>
<accession>A0A7K9TL91</accession>
<dbReference type="InterPro" id="IPR009072">
    <property type="entry name" value="Histone-fold"/>
</dbReference>
<evidence type="ECO:0000259" key="2">
    <source>
        <dbReference type="Pfam" id="PF00125"/>
    </source>
</evidence>
<comment type="similarity">
    <text evidence="1">Belongs to the histone H3 family.</text>
</comment>
<dbReference type="OrthoDB" id="9396507at2759"/>
<gene>
    <name evidence="3" type="primary">H3_4</name>
    <name evidence="3" type="ORF">GALDEA_R16215</name>
</gene>
<dbReference type="GO" id="GO:0003677">
    <property type="term" value="F:DNA binding"/>
    <property type="evidence" value="ECO:0007669"/>
    <property type="project" value="InterPro"/>
</dbReference>
<feature type="non-terminal residue" evidence="3">
    <location>
        <position position="95"/>
    </location>
</feature>
<dbReference type="InterPro" id="IPR007125">
    <property type="entry name" value="H2A/H2B/H3"/>
</dbReference>
<dbReference type="AlphaFoldDB" id="A0A7K9TL91"/>
<name>A0A7K9TL91_9PICI</name>
<dbReference type="PRINTS" id="PR00622">
    <property type="entry name" value="HISTONEH3"/>
</dbReference>
<dbReference type="Gene3D" id="1.10.20.10">
    <property type="entry name" value="Histone, subunit A"/>
    <property type="match status" value="1"/>
</dbReference>
<dbReference type="InterPro" id="IPR000164">
    <property type="entry name" value="Histone_H3/CENP-A"/>
</dbReference>
<protein>
    <submittedName>
        <fullName evidence="3">H3 protein</fullName>
    </submittedName>
</protein>
<dbReference type="GO" id="GO:0046982">
    <property type="term" value="F:protein heterodimerization activity"/>
    <property type="evidence" value="ECO:0007669"/>
    <property type="project" value="InterPro"/>
</dbReference>
<evidence type="ECO:0000313" key="4">
    <source>
        <dbReference type="Proteomes" id="UP000566440"/>
    </source>
</evidence>
<sequence length="95" mass="10513">VSPIPPLWQKLRLPRRKGLELLPAAPFRGLLRGFPLLQKEGFGVQEEAVEALREGCGVHLLLLLEEWGLCALHAKRAAVRAADVSLVRCLRGKRG</sequence>
<comment type="caution">
    <text evidence="3">The sequence shown here is derived from an EMBL/GenBank/DDBJ whole genome shotgun (WGS) entry which is preliminary data.</text>
</comment>
<keyword evidence="4" id="KW-1185">Reference proteome</keyword>
<dbReference type="EMBL" id="VWZX01011349">
    <property type="protein sequence ID" value="NXI48483.1"/>
    <property type="molecule type" value="Genomic_DNA"/>
</dbReference>
<dbReference type="GO" id="GO:0000786">
    <property type="term" value="C:nucleosome"/>
    <property type="evidence" value="ECO:0007669"/>
    <property type="project" value="InterPro"/>
</dbReference>
<organism evidence="3 4">
    <name type="scientific">Galbula dea</name>
    <dbReference type="NCBI Taxonomy" id="1109041"/>
    <lineage>
        <taxon>Eukaryota</taxon>
        <taxon>Metazoa</taxon>
        <taxon>Chordata</taxon>
        <taxon>Craniata</taxon>
        <taxon>Vertebrata</taxon>
        <taxon>Euteleostomi</taxon>
        <taxon>Archelosauria</taxon>
        <taxon>Archosauria</taxon>
        <taxon>Dinosauria</taxon>
        <taxon>Saurischia</taxon>
        <taxon>Theropoda</taxon>
        <taxon>Coelurosauria</taxon>
        <taxon>Aves</taxon>
        <taxon>Neognathae</taxon>
        <taxon>Neoaves</taxon>
        <taxon>Telluraves</taxon>
        <taxon>Coraciimorphae</taxon>
        <taxon>Piciformes</taxon>
        <taxon>Galbulidae</taxon>
        <taxon>Galbula</taxon>
    </lineage>
</organism>
<evidence type="ECO:0000256" key="1">
    <source>
        <dbReference type="ARBA" id="ARBA00010343"/>
    </source>
</evidence>
<proteinExistence type="inferred from homology"/>
<dbReference type="GO" id="GO:0030527">
    <property type="term" value="F:structural constituent of chromatin"/>
    <property type="evidence" value="ECO:0007669"/>
    <property type="project" value="InterPro"/>
</dbReference>
<evidence type="ECO:0000313" key="3">
    <source>
        <dbReference type="EMBL" id="NXI48483.1"/>
    </source>
</evidence>
<dbReference type="Proteomes" id="UP000566440">
    <property type="component" value="Unassembled WGS sequence"/>
</dbReference>
<dbReference type="SUPFAM" id="SSF47113">
    <property type="entry name" value="Histone-fold"/>
    <property type="match status" value="1"/>
</dbReference>
<dbReference type="Pfam" id="PF00125">
    <property type="entry name" value="Histone"/>
    <property type="match status" value="1"/>
</dbReference>
<dbReference type="SMART" id="SM00428">
    <property type="entry name" value="H3"/>
    <property type="match status" value="1"/>
</dbReference>
<reference evidence="3 4" key="1">
    <citation type="submission" date="2019-09" db="EMBL/GenBank/DDBJ databases">
        <title>Bird 10,000 Genomes (B10K) Project - Family phase.</title>
        <authorList>
            <person name="Zhang G."/>
        </authorList>
    </citation>
    <scope>NUCLEOTIDE SEQUENCE [LARGE SCALE GENOMIC DNA]</scope>
    <source>
        <strain evidence="3">B10K-DU-001-62</strain>
        <tissue evidence="3">Muscle</tissue>
    </source>
</reference>
<feature type="domain" description="Core Histone H2A/H2B/H3" evidence="2">
    <location>
        <begin position="22"/>
        <end position="90"/>
    </location>
</feature>